<organism evidence="3 4">
    <name type="scientific">Aphanomyces stellatus</name>
    <dbReference type="NCBI Taxonomy" id="120398"/>
    <lineage>
        <taxon>Eukaryota</taxon>
        <taxon>Sar</taxon>
        <taxon>Stramenopiles</taxon>
        <taxon>Oomycota</taxon>
        <taxon>Saprolegniomycetes</taxon>
        <taxon>Saprolegniales</taxon>
        <taxon>Verrucalvaceae</taxon>
        <taxon>Aphanomyces</taxon>
    </lineage>
</organism>
<dbReference type="AlphaFoldDB" id="A0A485LPV3"/>
<accession>A0A485LPV3</accession>
<evidence type="ECO:0000313" key="2">
    <source>
        <dbReference type="EMBL" id="KAF0684169.1"/>
    </source>
</evidence>
<reference evidence="2" key="2">
    <citation type="submission" date="2019-06" db="EMBL/GenBank/DDBJ databases">
        <title>Genomics analysis of Aphanomyces spp. identifies a new class of oomycete effector associated with host adaptation.</title>
        <authorList>
            <person name="Gaulin E."/>
        </authorList>
    </citation>
    <scope>NUCLEOTIDE SEQUENCE</scope>
    <source>
        <strain evidence="2">CBS 578.67</strain>
    </source>
</reference>
<feature type="compositionally biased region" description="Polar residues" evidence="1">
    <location>
        <begin position="186"/>
        <end position="199"/>
    </location>
</feature>
<dbReference type="EMBL" id="CAADRA010007341">
    <property type="protein sequence ID" value="VFU00480.1"/>
    <property type="molecule type" value="Genomic_DNA"/>
</dbReference>
<name>A0A485LPV3_9STRA</name>
<dbReference type="Proteomes" id="UP000332933">
    <property type="component" value="Unassembled WGS sequence"/>
</dbReference>
<proteinExistence type="predicted"/>
<protein>
    <submittedName>
        <fullName evidence="3">Aste57867_23837 protein</fullName>
    </submittedName>
</protein>
<reference evidence="3 4" key="1">
    <citation type="submission" date="2019-03" db="EMBL/GenBank/DDBJ databases">
        <authorList>
            <person name="Gaulin E."/>
            <person name="Dumas B."/>
        </authorList>
    </citation>
    <scope>NUCLEOTIDE SEQUENCE [LARGE SCALE GENOMIC DNA]</scope>
    <source>
        <strain evidence="3">CBS 568.67</strain>
    </source>
</reference>
<dbReference type="OrthoDB" id="162864at2759"/>
<dbReference type="EMBL" id="VJMH01007315">
    <property type="protein sequence ID" value="KAF0684169.1"/>
    <property type="molecule type" value="Genomic_DNA"/>
</dbReference>
<feature type="compositionally biased region" description="Basic and acidic residues" evidence="1">
    <location>
        <begin position="228"/>
        <end position="241"/>
    </location>
</feature>
<evidence type="ECO:0000313" key="4">
    <source>
        <dbReference type="Proteomes" id="UP000332933"/>
    </source>
</evidence>
<feature type="region of interest" description="Disordered" evidence="1">
    <location>
        <begin position="221"/>
        <end position="241"/>
    </location>
</feature>
<evidence type="ECO:0000256" key="1">
    <source>
        <dbReference type="SAM" id="MobiDB-lite"/>
    </source>
</evidence>
<feature type="region of interest" description="Disordered" evidence="1">
    <location>
        <begin position="149"/>
        <end position="206"/>
    </location>
</feature>
<keyword evidence="4" id="KW-1185">Reference proteome</keyword>
<sequence length="489" mass="55119">MLDQEVHILGLVYTVATPKTKSPRAPHSKQQDDLHDLYYLDIVGTRYEFDDAGALSALRRLKTRRLFITRKVGYTEPQTASKPHAPIWRVYFRSTTQPPPLLVNGRAVDQIVLHGVHYGVFVKDFVRSTTQKQGRMSPHCINLDSLLGEAPSQENEEGRATSNKRSKTQSVDNPLETTGRVEHIQSPPTDTNSGEMTQPTNGGTTEATATTRVVYVRPHELEEDETKDDATETVRERSSQDEFHTMVDRMEIEEFIQPNKTAKRPRSSGQVSALLVNDNMYDVLNKVEMTTRRVDTPQDIPVRESCVDPTHAAKGENHAMVPKQPYNEGDCREHQTLDNSLEHDMAQQALLTTATEAPVEIEHCVTKGHVVELWNHIVTNPCKANCSITRTILRDTQTMQNIAFLHAWHRWVVASALPKVVSYHNLFHATFEREPTWNFLANAFASHAQVLATLPHQIGASMCEVEIALSAFENLLATQLTPYFLMSRG</sequence>
<gene>
    <name evidence="3" type="primary">Aste57867_23837</name>
    <name evidence="2" type="ORF">As57867_023764</name>
    <name evidence="3" type="ORF">ASTE57867_23837</name>
</gene>
<evidence type="ECO:0000313" key="3">
    <source>
        <dbReference type="EMBL" id="VFU00480.1"/>
    </source>
</evidence>